<keyword evidence="2" id="KW-0812">Transmembrane</keyword>
<feature type="transmembrane region" description="Helical" evidence="2">
    <location>
        <begin position="61"/>
        <end position="81"/>
    </location>
</feature>
<evidence type="ECO:0000313" key="4">
    <source>
        <dbReference type="Proteomes" id="UP000460157"/>
    </source>
</evidence>
<evidence type="ECO:0000313" key="3">
    <source>
        <dbReference type="EMBL" id="MVT25919.1"/>
    </source>
</evidence>
<name>A0A7K1UHK5_9MICC</name>
<feature type="transmembrane region" description="Helical" evidence="2">
    <location>
        <begin position="145"/>
        <end position="166"/>
    </location>
</feature>
<dbReference type="Proteomes" id="UP000460157">
    <property type="component" value="Unassembled WGS sequence"/>
</dbReference>
<gene>
    <name evidence="3" type="ORF">GNZ21_06020</name>
</gene>
<dbReference type="AlphaFoldDB" id="A0A7K1UHK5"/>
<reference evidence="3 4" key="1">
    <citation type="submission" date="2019-12" db="EMBL/GenBank/DDBJ databases">
        <title>Nesterenkonia muleiensis sp. nov., a novel actinobacterium isolated from sap of Populus euphratica.</title>
        <authorList>
            <person name="Wang R."/>
        </authorList>
    </citation>
    <scope>NUCLEOTIDE SEQUENCE [LARGE SCALE GENOMIC DNA]</scope>
    <source>
        <strain evidence="3 4">F10</strain>
    </source>
</reference>
<feature type="transmembrane region" description="Helical" evidence="2">
    <location>
        <begin position="112"/>
        <end position="133"/>
    </location>
</feature>
<keyword evidence="2" id="KW-0472">Membrane</keyword>
<comment type="caution">
    <text evidence="3">The sequence shown here is derived from an EMBL/GenBank/DDBJ whole genome shotgun (WGS) entry which is preliminary data.</text>
</comment>
<sequence>MSTPPNDGSPQWGSPAEGHNDAAANPYPATPGGKYGTDAYNPNAYGGPVQEPAKYGKLKQFTLLSFGLYVLSAIISLVPMFTGEAEEVAREQLANQDLGGMSVDEVLSVSMAVAWAIILVPLVIAIGLYLLVYFGLKNNKNWARVLGIVMAIIGILLTAGTLLFNLGALATVFGLVTLVVTVAWLAVTVYWLVLAFNDENVQYLQQFNRSA</sequence>
<evidence type="ECO:0000256" key="2">
    <source>
        <dbReference type="SAM" id="Phobius"/>
    </source>
</evidence>
<feature type="transmembrane region" description="Helical" evidence="2">
    <location>
        <begin position="172"/>
        <end position="196"/>
    </location>
</feature>
<protein>
    <submittedName>
        <fullName evidence="3">Uncharacterized protein</fullName>
    </submittedName>
</protein>
<feature type="region of interest" description="Disordered" evidence="1">
    <location>
        <begin position="1"/>
        <end position="33"/>
    </location>
</feature>
<dbReference type="Gene3D" id="1.20.1070.10">
    <property type="entry name" value="Rhodopsin 7-helix transmembrane proteins"/>
    <property type="match status" value="1"/>
</dbReference>
<keyword evidence="4" id="KW-1185">Reference proteome</keyword>
<feature type="compositionally biased region" description="Polar residues" evidence="1">
    <location>
        <begin position="1"/>
        <end position="12"/>
    </location>
</feature>
<dbReference type="RefSeq" id="WP_157322349.1">
    <property type="nucleotide sequence ID" value="NZ_BMFX01000001.1"/>
</dbReference>
<keyword evidence="2" id="KW-1133">Transmembrane helix</keyword>
<accession>A0A7K1UHK5</accession>
<dbReference type="OrthoDB" id="3831145at2"/>
<organism evidence="3 4">
    <name type="scientific">Nesterenkonia alkaliphila</name>
    <dbReference type="NCBI Taxonomy" id="1463631"/>
    <lineage>
        <taxon>Bacteria</taxon>
        <taxon>Bacillati</taxon>
        <taxon>Actinomycetota</taxon>
        <taxon>Actinomycetes</taxon>
        <taxon>Micrococcales</taxon>
        <taxon>Micrococcaceae</taxon>
        <taxon>Nesterenkonia</taxon>
    </lineage>
</organism>
<dbReference type="EMBL" id="WRPM01000038">
    <property type="protein sequence ID" value="MVT25919.1"/>
    <property type="molecule type" value="Genomic_DNA"/>
</dbReference>
<proteinExistence type="predicted"/>
<evidence type="ECO:0000256" key="1">
    <source>
        <dbReference type="SAM" id="MobiDB-lite"/>
    </source>
</evidence>